<evidence type="ECO:0000256" key="1">
    <source>
        <dbReference type="ARBA" id="ARBA00003761"/>
    </source>
</evidence>
<dbReference type="InterPro" id="IPR051602">
    <property type="entry name" value="ACC_Biotin_Carboxylase"/>
</dbReference>
<keyword evidence="3" id="KW-0436">Ligase</keyword>
<dbReference type="PROSITE" id="PS00866">
    <property type="entry name" value="CPSASE_1"/>
    <property type="match status" value="1"/>
</dbReference>
<evidence type="ECO:0000256" key="2">
    <source>
        <dbReference type="ARBA" id="ARBA00013263"/>
    </source>
</evidence>
<dbReference type="Gene3D" id="3.30.470.20">
    <property type="entry name" value="ATP-grasp fold, B domain"/>
    <property type="match status" value="1"/>
</dbReference>
<feature type="domain" description="Biotin carboxylation" evidence="10">
    <location>
        <begin position="1"/>
        <end position="435"/>
    </location>
</feature>
<dbReference type="PROSITE" id="PS50975">
    <property type="entry name" value="ATP_GRASP"/>
    <property type="match status" value="1"/>
</dbReference>
<dbReference type="Pfam" id="PF02786">
    <property type="entry name" value="CPSase_L_D2"/>
    <property type="match status" value="1"/>
</dbReference>
<dbReference type="NCBIfam" id="NF006367">
    <property type="entry name" value="PRK08591.1"/>
    <property type="match status" value="1"/>
</dbReference>
<dbReference type="SUPFAM" id="SSF52440">
    <property type="entry name" value="PreATP-grasp domain"/>
    <property type="match status" value="1"/>
</dbReference>
<evidence type="ECO:0000256" key="3">
    <source>
        <dbReference type="ARBA" id="ARBA00022598"/>
    </source>
</evidence>
<feature type="domain" description="ATP-grasp" evidence="9">
    <location>
        <begin position="119"/>
        <end position="316"/>
    </location>
</feature>
<dbReference type="InterPro" id="IPR005481">
    <property type="entry name" value="BC-like_N"/>
</dbReference>
<dbReference type="Pfam" id="PF00289">
    <property type="entry name" value="Biotin_carb_N"/>
    <property type="match status" value="1"/>
</dbReference>
<organism evidence="11 12">
    <name type="scientific">Loigolactobacillus zhaoyuanensis</name>
    <dbReference type="NCBI Taxonomy" id="2486017"/>
    <lineage>
        <taxon>Bacteria</taxon>
        <taxon>Bacillati</taxon>
        <taxon>Bacillota</taxon>
        <taxon>Bacilli</taxon>
        <taxon>Lactobacillales</taxon>
        <taxon>Lactobacillaceae</taxon>
        <taxon>Loigolactobacillus</taxon>
    </lineage>
</organism>
<evidence type="ECO:0000256" key="7">
    <source>
        <dbReference type="ARBA" id="ARBA00048600"/>
    </source>
</evidence>
<keyword evidence="5 8" id="KW-0067">ATP-binding</keyword>
<proteinExistence type="predicted"/>
<dbReference type="InterPro" id="IPR005479">
    <property type="entry name" value="CPAse_ATP-bd"/>
</dbReference>
<dbReference type="SUPFAM" id="SSF51246">
    <property type="entry name" value="Rudiment single hybrid motif"/>
    <property type="match status" value="1"/>
</dbReference>
<dbReference type="InterPro" id="IPR011761">
    <property type="entry name" value="ATP-grasp"/>
</dbReference>
<accession>A0ABW8UDM0</accession>
<evidence type="ECO:0000313" key="11">
    <source>
        <dbReference type="EMBL" id="MFL2029887.1"/>
    </source>
</evidence>
<evidence type="ECO:0000256" key="8">
    <source>
        <dbReference type="PROSITE-ProRule" id="PRU00409"/>
    </source>
</evidence>
<evidence type="ECO:0000256" key="5">
    <source>
        <dbReference type="ARBA" id="ARBA00022840"/>
    </source>
</evidence>
<evidence type="ECO:0000256" key="6">
    <source>
        <dbReference type="ARBA" id="ARBA00023211"/>
    </source>
</evidence>
<dbReference type="InterPro" id="IPR016185">
    <property type="entry name" value="PreATP-grasp_dom_sf"/>
</dbReference>
<dbReference type="PROSITE" id="PS00867">
    <property type="entry name" value="CPSASE_2"/>
    <property type="match status" value="1"/>
</dbReference>
<dbReference type="SMART" id="SM00878">
    <property type="entry name" value="Biotin_carb_C"/>
    <property type="match status" value="1"/>
</dbReference>
<dbReference type="InterPro" id="IPR011764">
    <property type="entry name" value="Biotin_carboxylation_dom"/>
</dbReference>
<dbReference type="SUPFAM" id="SSF56059">
    <property type="entry name" value="Glutathione synthetase ATP-binding domain-like"/>
    <property type="match status" value="1"/>
</dbReference>
<keyword evidence="12" id="KW-1185">Reference proteome</keyword>
<gene>
    <name evidence="11" type="ORF">ACEN34_09685</name>
</gene>
<name>A0ABW8UDM0_9LACO</name>
<evidence type="ECO:0000259" key="10">
    <source>
        <dbReference type="PROSITE" id="PS50979"/>
    </source>
</evidence>
<sequence length="446" mass="47987">MKKVLIANRGEIAVRIIRACHELNIATVAIYSTADKLALHVQLADESICVGPADPQKSYLNIDNIVAAAVALGADAVHPGYGFLSENAEFTRRCEAQGLTFIGPSAKVIAQMGDKAAAREIMQAAGVPVIPGSPQGFTDQKIGARLAADIGYPVMLKAAAGGGGKGMRVITAAKQFNHEFQLAQSEAEKSFANGEMYLEKFIAQPRHIEIQIMGDTHGQVLTFGERDCSLQQNHQKMIEEAPSDVVDPATRKQMLATSITAAKAIHYVGAGTIEFLYSGPDQFYFMEMNTRVQVEHPITELITGQDIVALQLQIAAGQALPTTPPSIQGHALECRINARTPGLITGLHLPGGNGIRVDTALYQGYTVPSDYDAMIAKIIVYAVDRPTAIAKMRAAIDETVINGIQTNLDFLAELLMAPDYLADDINITFIDDFVAAQSRLQATDQL</sequence>
<keyword evidence="4 8" id="KW-0547">Nucleotide-binding</keyword>
<dbReference type="EMBL" id="JBGQPK010000045">
    <property type="protein sequence ID" value="MFL2029887.1"/>
    <property type="molecule type" value="Genomic_DNA"/>
</dbReference>
<dbReference type="InterPro" id="IPR011054">
    <property type="entry name" value="Rudment_hybrid_motif"/>
</dbReference>
<evidence type="ECO:0000256" key="4">
    <source>
        <dbReference type="ARBA" id="ARBA00022741"/>
    </source>
</evidence>
<reference evidence="11 12" key="1">
    <citation type="submission" date="2024-08" db="EMBL/GenBank/DDBJ databases">
        <authorList>
            <person name="Arias E."/>
        </authorList>
    </citation>
    <scope>NUCLEOTIDE SEQUENCE [LARGE SCALE GENOMIC DNA]</scope>
    <source>
        <strain evidence="11 12">FAM 25317</strain>
    </source>
</reference>
<dbReference type="PANTHER" id="PTHR48095:SF2">
    <property type="entry name" value="BIOTIN CARBOXYLASE, CHLOROPLASTIC"/>
    <property type="match status" value="1"/>
</dbReference>
<dbReference type="PANTHER" id="PTHR48095">
    <property type="entry name" value="PYRUVATE CARBOXYLASE SUBUNIT A"/>
    <property type="match status" value="1"/>
</dbReference>
<dbReference type="RefSeq" id="WP_407137563.1">
    <property type="nucleotide sequence ID" value="NZ_JBGQPK010000045.1"/>
</dbReference>
<evidence type="ECO:0000313" key="12">
    <source>
        <dbReference type="Proteomes" id="UP001625389"/>
    </source>
</evidence>
<comment type="caution">
    <text evidence="11">The sequence shown here is derived from an EMBL/GenBank/DDBJ whole genome shotgun (WGS) entry which is preliminary data.</text>
</comment>
<dbReference type="Pfam" id="PF02785">
    <property type="entry name" value="Biotin_carb_C"/>
    <property type="match status" value="1"/>
</dbReference>
<comment type="function">
    <text evidence="1">This protein is a component of the acetyl coenzyme A carboxylase complex; first, biotin carboxylase catalyzes the carboxylation of the carrier protein and then the transcarboxylase transfers the carboxyl group to form malonyl-CoA.</text>
</comment>
<dbReference type="InterPro" id="IPR005482">
    <property type="entry name" value="Biotin_COase_C"/>
</dbReference>
<comment type="catalytic activity">
    <reaction evidence="7">
        <text>N(6)-biotinyl-L-lysyl-[protein] + hydrogencarbonate + ATP = N(6)-carboxybiotinyl-L-lysyl-[protein] + ADP + phosphate + H(+)</text>
        <dbReference type="Rhea" id="RHEA:13501"/>
        <dbReference type="Rhea" id="RHEA-COMP:10505"/>
        <dbReference type="Rhea" id="RHEA-COMP:10506"/>
        <dbReference type="ChEBI" id="CHEBI:15378"/>
        <dbReference type="ChEBI" id="CHEBI:17544"/>
        <dbReference type="ChEBI" id="CHEBI:30616"/>
        <dbReference type="ChEBI" id="CHEBI:43474"/>
        <dbReference type="ChEBI" id="CHEBI:83144"/>
        <dbReference type="ChEBI" id="CHEBI:83145"/>
        <dbReference type="ChEBI" id="CHEBI:456216"/>
        <dbReference type="EC" id="6.3.4.14"/>
    </reaction>
</comment>
<dbReference type="Proteomes" id="UP001625389">
    <property type="component" value="Unassembled WGS sequence"/>
</dbReference>
<protein>
    <recommendedName>
        <fullName evidence="2">biotin carboxylase</fullName>
        <ecNumber evidence="2">6.3.4.14</ecNumber>
    </recommendedName>
</protein>
<evidence type="ECO:0000259" key="9">
    <source>
        <dbReference type="PROSITE" id="PS50975"/>
    </source>
</evidence>
<keyword evidence="6" id="KW-0464">Manganese</keyword>
<dbReference type="PROSITE" id="PS50979">
    <property type="entry name" value="BC"/>
    <property type="match status" value="1"/>
</dbReference>
<dbReference type="EC" id="6.3.4.14" evidence="2"/>